<feature type="transmembrane region" description="Helical" evidence="1">
    <location>
        <begin position="178"/>
        <end position="197"/>
    </location>
</feature>
<sequence>MPAGSITKAIVLLIIGNALAVGSDVFVKVMGEDVPIFQFIFLRSLLSLLILLPLYRRFDLVTPFAGLRVHAFRSLAGMAGIFCMVVALTSLPLATANAVFYVAPILVMLLAVVVFREKLTVLSVFAVFSGFAGIVVILRPVEFNWGALAALGGALALAVNAVMVRMLPAQHTTLHRLFMSYLLVLPVAAAFFVWEGLALEPRVLMGAIGSGVLILGYSITVLLAYRDVDANQVTSAEYTGLIWAVAIGWVWFAEVPDVWFVAGSLMIVVPLVWLGLDQRRRALRYRVPE</sequence>
<keyword evidence="1" id="KW-1133">Transmembrane helix</keyword>
<comment type="caution">
    <text evidence="3">The sequence shown here is derived from an EMBL/GenBank/DDBJ whole genome shotgun (WGS) entry which is preliminary data.</text>
</comment>
<feature type="domain" description="EamA" evidence="2">
    <location>
        <begin position="8"/>
        <end position="138"/>
    </location>
</feature>
<keyword evidence="1" id="KW-0812">Transmembrane</keyword>
<dbReference type="PANTHER" id="PTHR22911:SF103">
    <property type="entry name" value="BLR2811 PROTEIN"/>
    <property type="match status" value="1"/>
</dbReference>
<feature type="domain" description="EamA" evidence="2">
    <location>
        <begin position="145"/>
        <end position="272"/>
    </location>
</feature>
<dbReference type="InterPro" id="IPR037185">
    <property type="entry name" value="EmrE-like"/>
</dbReference>
<feature type="transmembrane region" description="Helical" evidence="1">
    <location>
        <begin position="36"/>
        <end position="55"/>
    </location>
</feature>
<dbReference type="GO" id="GO:0016020">
    <property type="term" value="C:membrane"/>
    <property type="evidence" value="ECO:0007669"/>
    <property type="project" value="InterPro"/>
</dbReference>
<evidence type="ECO:0000313" key="4">
    <source>
        <dbReference type="Proteomes" id="UP000175669"/>
    </source>
</evidence>
<reference evidence="4" key="1">
    <citation type="submission" date="2016-07" db="EMBL/GenBank/DDBJ databases">
        <authorList>
            <person name="Florea S."/>
            <person name="Webb J.S."/>
            <person name="Jaromczyk J."/>
            <person name="Schardl C.L."/>
        </authorList>
    </citation>
    <scope>NUCLEOTIDE SEQUENCE [LARGE SCALE GENOMIC DNA]</scope>
    <source>
        <strain evidence="4">KCTC 42131</strain>
    </source>
</reference>
<feature type="transmembrane region" description="Helical" evidence="1">
    <location>
        <begin position="203"/>
        <end position="224"/>
    </location>
</feature>
<dbReference type="AlphaFoldDB" id="A0A1E8CMS8"/>
<dbReference type="SUPFAM" id="SSF103481">
    <property type="entry name" value="Multidrug resistance efflux transporter EmrE"/>
    <property type="match status" value="2"/>
</dbReference>
<feature type="transmembrane region" description="Helical" evidence="1">
    <location>
        <begin position="122"/>
        <end position="141"/>
    </location>
</feature>
<proteinExistence type="predicted"/>
<feature type="transmembrane region" description="Helical" evidence="1">
    <location>
        <begin position="258"/>
        <end position="276"/>
    </location>
</feature>
<evidence type="ECO:0000313" key="3">
    <source>
        <dbReference type="EMBL" id="OFE13605.1"/>
    </source>
</evidence>
<dbReference type="RefSeq" id="WP_070117822.1">
    <property type="nucleotide sequence ID" value="NZ_CAXATG010000003.1"/>
</dbReference>
<dbReference type="Pfam" id="PF00892">
    <property type="entry name" value="EamA"/>
    <property type="match status" value="2"/>
</dbReference>
<keyword evidence="1" id="KW-0472">Membrane</keyword>
<dbReference type="EMBL" id="MASR01000001">
    <property type="protein sequence ID" value="OFE13605.1"/>
    <property type="molecule type" value="Genomic_DNA"/>
</dbReference>
<feature type="transmembrane region" description="Helical" evidence="1">
    <location>
        <begin position="98"/>
        <end position="115"/>
    </location>
</feature>
<feature type="transmembrane region" description="Helical" evidence="1">
    <location>
        <begin position="147"/>
        <end position="166"/>
    </location>
</feature>
<evidence type="ECO:0000256" key="1">
    <source>
        <dbReference type="SAM" id="Phobius"/>
    </source>
</evidence>
<feature type="transmembrane region" description="Helical" evidence="1">
    <location>
        <begin position="236"/>
        <end position="252"/>
    </location>
</feature>
<dbReference type="OrthoDB" id="148351at2"/>
<organism evidence="3 4">
    <name type="scientific">Pseudohongiella acticola</name>
    <dbReference type="NCBI Taxonomy" id="1524254"/>
    <lineage>
        <taxon>Bacteria</taxon>
        <taxon>Pseudomonadati</taxon>
        <taxon>Pseudomonadota</taxon>
        <taxon>Gammaproteobacteria</taxon>
        <taxon>Pseudomonadales</taxon>
        <taxon>Pseudohongiellaceae</taxon>
        <taxon>Pseudohongiella</taxon>
    </lineage>
</organism>
<dbReference type="Gene3D" id="1.10.3730.20">
    <property type="match status" value="1"/>
</dbReference>
<protein>
    <recommendedName>
        <fullName evidence="2">EamA domain-containing protein</fullName>
    </recommendedName>
</protein>
<accession>A0A1E8CMS8</accession>
<dbReference type="PANTHER" id="PTHR22911">
    <property type="entry name" value="ACYL-MALONYL CONDENSING ENZYME-RELATED"/>
    <property type="match status" value="1"/>
</dbReference>
<dbReference type="InterPro" id="IPR000620">
    <property type="entry name" value="EamA_dom"/>
</dbReference>
<feature type="transmembrane region" description="Helical" evidence="1">
    <location>
        <begin position="75"/>
        <end position="92"/>
    </location>
</feature>
<gene>
    <name evidence="3" type="ORF">PHACT_11055</name>
</gene>
<name>A0A1E8CMS8_9GAMM</name>
<evidence type="ECO:0000259" key="2">
    <source>
        <dbReference type="Pfam" id="PF00892"/>
    </source>
</evidence>
<dbReference type="Proteomes" id="UP000175669">
    <property type="component" value="Unassembled WGS sequence"/>
</dbReference>
<keyword evidence="4" id="KW-1185">Reference proteome</keyword>